<comment type="caution">
    <text evidence="12">The sequence shown here is derived from an EMBL/GenBank/DDBJ whole genome shotgun (WGS) entry which is preliminary data.</text>
</comment>
<feature type="domain" description="VHS" evidence="11">
    <location>
        <begin position="44"/>
        <end position="169"/>
    </location>
</feature>
<feature type="compositionally biased region" description="Low complexity" evidence="9">
    <location>
        <begin position="621"/>
        <end position="631"/>
    </location>
</feature>
<evidence type="ECO:0000313" key="13">
    <source>
        <dbReference type="Proteomes" id="UP000009131"/>
    </source>
</evidence>
<feature type="region of interest" description="Disordered" evidence="9">
    <location>
        <begin position="251"/>
        <end position="288"/>
    </location>
</feature>
<gene>
    <name evidence="12" type="primary">Mo03007</name>
    <name evidence="12" type="ORF">E5Q_03007</name>
</gene>
<comment type="similarity">
    <text evidence="2">Belongs to the VPS27 family.</text>
</comment>
<dbReference type="Gene3D" id="3.30.40.10">
    <property type="entry name" value="Zinc/RING finger domain, C3HC4 (zinc finger)"/>
    <property type="match status" value="1"/>
</dbReference>
<dbReference type="GO" id="GO:0010008">
    <property type="term" value="C:endosome membrane"/>
    <property type="evidence" value="ECO:0007669"/>
    <property type="project" value="UniProtKB-SubCell"/>
</dbReference>
<dbReference type="Gene3D" id="1.20.5.1940">
    <property type="match status" value="1"/>
</dbReference>
<dbReference type="Pfam" id="PF00790">
    <property type="entry name" value="VHS"/>
    <property type="match status" value="1"/>
</dbReference>
<dbReference type="SMART" id="SM00064">
    <property type="entry name" value="FYVE"/>
    <property type="match status" value="1"/>
</dbReference>
<evidence type="ECO:0000256" key="3">
    <source>
        <dbReference type="ARBA" id="ARBA00017753"/>
    </source>
</evidence>
<sequence length="649" mass="70660">MAWLFASTSKGSPTFDELLDKCTSDTLPTPSTNTDSIIPDPDALVLSDLIRSAQVTPPIAVKGFKRRLAHHNPNVQLYTLLTLDICIKNGGDAFLREVSGASSSNASGSKDLVDDLAELAHSAHDSNVRSTVLRLVQNWATAFQSKPALAYSKLSLVYTRLRQSGLPFPKIDPSATAAMIDSMAAPEWADATLCSRCRDAFSITNRKHHCRNCGQIFDQKCSSKTLPLPQYGITEEVRVCDGCHKKLTAPAGSTRRASSASLSSSRADNNADLRRASSAHVSSRKSREDAELQLALRLSLAEANPGTSKGDETPRASVRTAAQAAKDMEAEDPDLAAAIAASLRDLPPSAPAPSQPAHTHQGYSVRPSVPTLPSVELETAQLNDLLTFSNAVEQAQRTRQPPQTLLPQAERSRQSGRVLIGHLDSADRRIGYLNEMNAKLVQAIRLYDHQLEQRLSSNKTNGYVPNDGYRQSATAYYSSAPPASEPPRQYASPPPTRPTQESYGYDPQHYAQYSQEPPQQPLSQPTAPVQQISAQNGYAHAQPDMTPSAPSAPYAPTTPHSYSDALPNQQTIASSPRNMPDQKDHQHHAQQQQQQRYASRQTSYHAPPPPQAVFDLPSVPPTTMMPSAPTTQFEDHAREQPQEALLIDL</sequence>
<dbReference type="SMART" id="SM00726">
    <property type="entry name" value="UIM"/>
    <property type="match status" value="2"/>
</dbReference>
<evidence type="ECO:0000313" key="12">
    <source>
        <dbReference type="EMBL" id="GAA96341.1"/>
    </source>
</evidence>
<dbReference type="FunCoup" id="G7E0I1">
    <property type="interactions" value="88"/>
</dbReference>
<organism evidence="12 13">
    <name type="scientific">Mixia osmundae (strain CBS 9802 / IAM 14324 / JCM 22182 / KY 12970)</name>
    <dbReference type="NCBI Taxonomy" id="764103"/>
    <lineage>
        <taxon>Eukaryota</taxon>
        <taxon>Fungi</taxon>
        <taxon>Dikarya</taxon>
        <taxon>Basidiomycota</taxon>
        <taxon>Pucciniomycotina</taxon>
        <taxon>Mixiomycetes</taxon>
        <taxon>Mixiales</taxon>
        <taxon>Mixiaceae</taxon>
        <taxon>Mixia</taxon>
    </lineage>
</organism>
<keyword evidence="4" id="KW-0479">Metal-binding</keyword>
<proteinExistence type="inferred from homology"/>
<evidence type="ECO:0000259" key="10">
    <source>
        <dbReference type="PROSITE" id="PS50178"/>
    </source>
</evidence>
<feature type="compositionally biased region" description="Low complexity" evidence="9">
    <location>
        <begin position="253"/>
        <end position="267"/>
    </location>
</feature>
<feature type="compositionally biased region" description="Polar residues" evidence="9">
    <location>
        <begin position="394"/>
        <end position="406"/>
    </location>
</feature>
<keyword evidence="13" id="KW-1185">Reference proteome</keyword>
<dbReference type="Pfam" id="PF01363">
    <property type="entry name" value="FYVE"/>
    <property type="match status" value="1"/>
</dbReference>
<dbReference type="PROSITE" id="PS50330">
    <property type="entry name" value="UIM"/>
    <property type="match status" value="1"/>
</dbReference>
<evidence type="ECO:0000256" key="5">
    <source>
        <dbReference type="ARBA" id="ARBA00022753"/>
    </source>
</evidence>
<dbReference type="Gene3D" id="1.25.40.90">
    <property type="match status" value="1"/>
</dbReference>
<dbReference type="PROSITE" id="PS50178">
    <property type="entry name" value="ZF_FYVE"/>
    <property type="match status" value="1"/>
</dbReference>
<reference evidence="12 13" key="2">
    <citation type="journal article" date="2012" name="Open Biol.">
        <title>Characteristics of nucleosomes and linker DNA regions on the genome of the basidiomycete Mixia osmundae revealed by mono- and dinucleosome mapping.</title>
        <authorList>
            <person name="Nishida H."/>
            <person name="Kondo S."/>
            <person name="Matsumoto T."/>
            <person name="Suzuki Y."/>
            <person name="Yoshikawa H."/>
            <person name="Taylor T.D."/>
            <person name="Sugiyama J."/>
        </authorList>
    </citation>
    <scope>NUCLEOTIDE SEQUENCE [LARGE SCALE GENOMIC DNA]</scope>
    <source>
        <strain evidence="13">CBS 9802 / IAM 14324 / JCM 22182 / KY 12970</strain>
    </source>
</reference>
<dbReference type="OrthoDB" id="957735at2759"/>
<dbReference type="GO" id="GO:0043130">
    <property type="term" value="F:ubiquitin binding"/>
    <property type="evidence" value="ECO:0007669"/>
    <property type="project" value="InterPro"/>
</dbReference>
<dbReference type="GO" id="GO:0035091">
    <property type="term" value="F:phosphatidylinositol binding"/>
    <property type="evidence" value="ECO:0007669"/>
    <property type="project" value="InterPro"/>
</dbReference>
<evidence type="ECO:0000256" key="6">
    <source>
        <dbReference type="ARBA" id="ARBA00022771"/>
    </source>
</evidence>
<evidence type="ECO:0000256" key="4">
    <source>
        <dbReference type="ARBA" id="ARBA00022723"/>
    </source>
</evidence>
<protein>
    <recommendedName>
        <fullName evidence="3">Vacuolar protein sorting-associated protein 27</fullName>
    </recommendedName>
</protein>
<dbReference type="SUPFAM" id="SSF57903">
    <property type="entry name" value="FYVE/PHD zinc finger"/>
    <property type="match status" value="1"/>
</dbReference>
<feature type="compositionally biased region" description="Low complexity" evidence="9">
    <location>
        <begin position="512"/>
        <end position="525"/>
    </location>
</feature>
<dbReference type="GO" id="GO:0031623">
    <property type="term" value="P:receptor internalization"/>
    <property type="evidence" value="ECO:0007669"/>
    <property type="project" value="TreeGrafter"/>
</dbReference>
<evidence type="ECO:0000256" key="9">
    <source>
        <dbReference type="SAM" id="MobiDB-lite"/>
    </source>
</evidence>
<dbReference type="eggNOG" id="KOG1818">
    <property type="taxonomic scope" value="Eukaryota"/>
</dbReference>
<dbReference type="InterPro" id="IPR003903">
    <property type="entry name" value="UIM_dom"/>
</dbReference>
<dbReference type="PANTHER" id="PTHR46275:SF1">
    <property type="entry name" value="HEPATOCYTE GROWTH FACTOR-REGULATED TYROSINE KINASE SUBSTRATE"/>
    <property type="match status" value="1"/>
</dbReference>
<dbReference type="InterPro" id="IPR013083">
    <property type="entry name" value="Znf_RING/FYVE/PHD"/>
</dbReference>
<feature type="region of interest" description="Disordered" evidence="9">
    <location>
        <begin position="345"/>
        <end position="369"/>
    </location>
</feature>
<feature type="region of interest" description="Disordered" evidence="9">
    <location>
        <begin position="301"/>
        <end position="330"/>
    </location>
</feature>
<keyword evidence="7" id="KW-0862">Zinc</keyword>
<feature type="region of interest" description="Disordered" evidence="9">
    <location>
        <begin position="537"/>
        <end position="649"/>
    </location>
</feature>
<dbReference type="InterPro" id="IPR000306">
    <property type="entry name" value="Znf_FYVE"/>
</dbReference>
<feature type="compositionally biased region" description="Polar residues" evidence="9">
    <location>
        <begin position="566"/>
        <end position="577"/>
    </location>
</feature>
<dbReference type="InterPro" id="IPR002014">
    <property type="entry name" value="VHS_dom"/>
</dbReference>
<dbReference type="InterPro" id="IPR011011">
    <property type="entry name" value="Znf_FYVE_PHD"/>
</dbReference>
<dbReference type="SMART" id="SM00288">
    <property type="entry name" value="VHS"/>
    <property type="match status" value="1"/>
</dbReference>
<keyword evidence="5" id="KW-0967">Endosome</keyword>
<feature type="region of interest" description="Disordered" evidence="9">
    <location>
        <begin position="477"/>
        <end position="505"/>
    </location>
</feature>
<feature type="region of interest" description="Disordered" evidence="9">
    <location>
        <begin position="510"/>
        <end position="529"/>
    </location>
</feature>
<evidence type="ECO:0000256" key="7">
    <source>
        <dbReference type="ARBA" id="ARBA00022833"/>
    </source>
</evidence>
<reference evidence="12 13" key="1">
    <citation type="journal article" date="2011" name="J. Gen. Appl. Microbiol.">
        <title>Draft genome sequencing of the enigmatic basidiomycete Mixia osmundae.</title>
        <authorList>
            <person name="Nishida H."/>
            <person name="Nagatsuka Y."/>
            <person name="Sugiyama J."/>
        </authorList>
    </citation>
    <scope>NUCLEOTIDE SEQUENCE [LARGE SCALE GENOMIC DNA]</scope>
    <source>
        <strain evidence="13">CBS 9802 / IAM 14324 / JCM 22182 / KY 12970</strain>
    </source>
</reference>
<dbReference type="STRING" id="764103.G7E0I1"/>
<feature type="region of interest" description="Disordered" evidence="9">
    <location>
        <begin position="394"/>
        <end position="413"/>
    </location>
</feature>
<name>G7E0I1_MIXOS</name>
<evidence type="ECO:0000256" key="2">
    <source>
        <dbReference type="ARBA" id="ARBA00008597"/>
    </source>
</evidence>
<dbReference type="SUPFAM" id="SSF48464">
    <property type="entry name" value="ENTH/VHS domain"/>
    <property type="match status" value="1"/>
</dbReference>
<feature type="domain" description="FYVE-type" evidence="10">
    <location>
        <begin position="188"/>
        <end position="248"/>
    </location>
</feature>
<dbReference type="InParanoid" id="G7E0I1"/>
<dbReference type="Proteomes" id="UP000009131">
    <property type="component" value="Unassembled WGS sequence"/>
</dbReference>
<dbReference type="GO" id="GO:0032456">
    <property type="term" value="P:endocytic recycling"/>
    <property type="evidence" value="ECO:0007669"/>
    <property type="project" value="TreeGrafter"/>
</dbReference>
<dbReference type="InterPro" id="IPR008942">
    <property type="entry name" value="ENTH_VHS"/>
</dbReference>
<dbReference type="OMA" id="DQQCSAK"/>
<evidence type="ECO:0000256" key="1">
    <source>
        <dbReference type="ARBA" id="ARBA00004125"/>
    </source>
</evidence>
<evidence type="ECO:0000259" key="11">
    <source>
        <dbReference type="PROSITE" id="PS50179"/>
    </source>
</evidence>
<dbReference type="GO" id="GO:0008270">
    <property type="term" value="F:zinc ion binding"/>
    <property type="evidence" value="ECO:0007669"/>
    <property type="project" value="UniProtKB-KW"/>
</dbReference>
<dbReference type="AlphaFoldDB" id="G7E0I1"/>
<dbReference type="GO" id="GO:0007034">
    <property type="term" value="P:vacuolar transport"/>
    <property type="evidence" value="ECO:0007669"/>
    <property type="project" value="UniProtKB-ARBA"/>
</dbReference>
<dbReference type="PROSITE" id="PS50179">
    <property type="entry name" value="VHS"/>
    <property type="match status" value="1"/>
</dbReference>
<evidence type="ECO:0000256" key="8">
    <source>
        <dbReference type="PROSITE-ProRule" id="PRU00091"/>
    </source>
</evidence>
<accession>G7E0I1</accession>
<dbReference type="InterPro" id="IPR017073">
    <property type="entry name" value="HGS/VPS27"/>
</dbReference>
<comment type="subcellular location">
    <subcellularLocation>
        <location evidence="1">Endosome membrane</location>
        <topology evidence="1">Peripheral membrane protein</topology>
        <orientation evidence="1">Cytoplasmic side</orientation>
    </subcellularLocation>
</comment>
<dbReference type="RefSeq" id="XP_014566934.1">
    <property type="nucleotide sequence ID" value="XM_014711448.1"/>
</dbReference>
<dbReference type="HOGENOM" id="CLU_011862_2_1_1"/>
<dbReference type="InterPro" id="IPR017455">
    <property type="entry name" value="Znf_FYVE-rel"/>
</dbReference>
<dbReference type="PANTHER" id="PTHR46275">
    <property type="entry name" value="HEPATOCYTE GROWTH FACTOR-REGULATED TYROSINE KINASE SUBSTRATE"/>
    <property type="match status" value="1"/>
</dbReference>
<dbReference type="Gene3D" id="6.10.140.100">
    <property type="match status" value="1"/>
</dbReference>
<dbReference type="GO" id="GO:0005769">
    <property type="term" value="C:early endosome"/>
    <property type="evidence" value="ECO:0007669"/>
    <property type="project" value="TreeGrafter"/>
</dbReference>
<dbReference type="EMBL" id="BABT02000078">
    <property type="protein sequence ID" value="GAA96341.1"/>
    <property type="molecule type" value="Genomic_DNA"/>
</dbReference>
<feature type="compositionally biased region" description="Low complexity" evidence="9">
    <location>
        <begin position="546"/>
        <end position="561"/>
    </location>
</feature>
<keyword evidence="6 8" id="KW-0863">Zinc-finger</keyword>